<evidence type="ECO:0000313" key="1">
    <source>
        <dbReference type="EMBL" id="ACN27104.1"/>
    </source>
</evidence>
<organism evidence="1">
    <name type="scientific">Zea mays</name>
    <name type="common">Maize</name>
    <dbReference type="NCBI Taxonomy" id="4577"/>
    <lineage>
        <taxon>Eukaryota</taxon>
        <taxon>Viridiplantae</taxon>
        <taxon>Streptophyta</taxon>
        <taxon>Embryophyta</taxon>
        <taxon>Tracheophyta</taxon>
        <taxon>Spermatophyta</taxon>
        <taxon>Magnoliopsida</taxon>
        <taxon>Liliopsida</taxon>
        <taxon>Poales</taxon>
        <taxon>Poaceae</taxon>
        <taxon>PACMAD clade</taxon>
        <taxon>Panicoideae</taxon>
        <taxon>Andropogonodae</taxon>
        <taxon>Andropogoneae</taxon>
        <taxon>Tripsacinae</taxon>
        <taxon>Zea</taxon>
    </lineage>
</organism>
<reference evidence="1" key="1">
    <citation type="journal article" date="2009" name="PLoS Genet.">
        <title>Sequencing, mapping, and analysis of 27,455 maize full-length cDNAs.</title>
        <authorList>
            <person name="Soderlund C."/>
            <person name="Descour A."/>
            <person name="Kudrna D."/>
            <person name="Bomhoff M."/>
            <person name="Boyd L."/>
            <person name="Currie J."/>
            <person name="Angelova A."/>
            <person name="Collura K."/>
            <person name="Wissotski M."/>
            <person name="Ashley E."/>
            <person name="Morrow D."/>
            <person name="Fernandes J."/>
            <person name="Walbot V."/>
            <person name="Yu Y."/>
        </authorList>
    </citation>
    <scope>NUCLEOTIDE SEQUENCE</scope>
    <source>
        <strain evidence="1">B73</strain>
    </source>
</reference>
<proteinExistence type="evidence at transcript level"/>
<dbReference type="EMBL" id="BT062407">
    <property type="protein sequence ID" value="ACN27104.1"/>
    <property type="molecule type" value="mRNA"/>
</dbReference>
<dbReference type="AlphaFoldDB" id="C0HJA1"/>
<protein>
    <submittedName>
        <fullName evidence="1">Uncharacterized protein</fullName>
    </submittedName>
</protein>
<name>C0HJA1_MAIZE</name>
<sequence>MWQPNQTYPGGIIFLVNSAWSGSPHLLCFAGGLGSSCQGDKRHETPQTQDDNRLHQHAYLVASDEGAGEAKRARDAGGHLLRGQLQEPHGHHDVQARLDERQQPLVRLVQLHAVLLVLAHGSHSDTQRDANASAREERDVGGAVSFPSRCTLYSSWCFSSFSSFFIDVDSRCSSASYTAWSMNQVRKHEIIRHSRQRRTHAPR</sequence>
<reference evidence="1" key="2">
    <citation type="submission" date="2012-06" db="EMBL/GenBank/DDBJ databases">
        <authorList>
            <person name="Yu Y."/>
            <person name="Currie J."/>
            <person name="Lomeli R."/>
            <person name="Angelova A."/>
            <person name="Collura K."/>
            <person name="Wissotski M."/>
            <person name="Campos D."/>
            <person name="Kudrna D."/>
            <person name="Golser W."/>
            <person name="Ashely E."/>
            <person name="Descour A."/>
            <person name="Fernandes J."/>
            <person name="Soderlund C."/>
            <person name="Walbot V."/>
        </authorList>
    </citation>
    <scope>NUCLEOTIDE SEQUENCE</scope>
    <source>
        <strain evidence="1">B73</strain>
    </source>
</reference>
<accession>C0HJA1</accession>